<feature type="transmembrane region" description="Helical" evidence="5">
    <location>
        <begin position="151"/>
        <end position="170"/>
    </location>
</feature>
<dbReference type="InterPro" id="IPR049453">
    <property type="entry name" value="Memb_transporter_dom"/>
</dbReference>
<dbReference type="PIRSF" id="PIRSF029594">
    <property type="entry name" value="UCP029594"/>
    <property type="match status" value="1"/>
</dbReference>
<evidence type="ECO:0000256" key="1">
    <source>
        <dbReference type="ARBA" id="ARBA00004141"/>
    </source>
</evidence>
<dbReference type="OrthoDB" id="6799126at2"/>
<dbReference type="InterPro" id="IPR016926">
    <property type="entry name" value="UCP029594"/>
</dbReference>
<evidence type="ECO:0000256" key="2">
    <source>
        <dbReference type="ARBA" id="ARBA00022692"/>
    </source>
</evidence>
<proteinExistence type="predicted"/>
<evidence type="ECO:0000256" key="4">
    <source>
        <dbReference type="ARBA" id="ARBA00023136"/>
    </source>
</evidence>
<dbReference type="EMBL" id="FUKM01000009">
    <property type="protein sequence ID" value="SJN09882.1"/>
    <property type="molecule type" value="Genomic_DNA"/>
</dbReference>
<evidence type="ECO:0000313" key="8">
    <source>
        <dbReference type="Proteomes" id="UP000196331"/>
    </source>
</evidence>
<evidence type="ECO:0000256" key="5">
    <source>
        <dbReference type="SAM" id="Phobius"/>
    </source>
</evidence>
<dbReference type="GO" id="GO:0016020">
    <property type="term" value="C:membrane"/>
    <property type="evidence" value="ECO:0007669"/>
    <property type="project" value="UniProtKB-SubCell"/>
</dbReference>
<keyword evidence="3 5" id="KW-1133">Transmembrane helix</keyword>
<organism evidence="7 8">
    <name type="scientific">Halomonas citrativorans</name>
    <dbReference type="NCBI Taxonomy" id="2742612"/>
    <lineage>
        <taxon>Bacteria</taxon>
        <taxon>Pseudomonadati</taxon>
        <taxon>Pseudomonadota</taxon>
        <taxon>Gammaproteobacteria</taxon>
        <taxon>Oceanospirillales</taxon>
        <taxon>Halomonadaceae</taxon>
        <taxon>Halomonas</taxon>
    </lineage>
</organism>
<feature type="transmembrane region" description="Helical" evidence="5">
    <location>
        <begin position="223"/>
        <end position="242"/>
    </location>
</feature>
<dbReference type="Pfam" id="PF11168">
    <property type="entry name" value="DUF2955"/>
    <property type="match status" value="1"/>
</dbReference>
<feature type="transmembrane region" description="Helical" evidence="5">
    <location>
        <begin position="124"/>
        <end position="144"/>
    </location>
</feature>
<dbReference type="RefSeq" id="WP_087105801.1">
    <property type="nucleotide sequence ID" value="NZ_FUKM01000009.1"/>
</dbReference>
<comment type="caution">
    <text evidence="7">The sequence shown here is derived from an EMBL/GenBank/DDBJ whole genome shotgun (WGS) entry which is preliminary data.</text>
</comment>
<keyword evidence="2 5" id="KW-0812">Transmembrane</keyword>
<feature type="transmembrane region" description="Helical" evidence="5">
    <location>
        <begin position="182"/>
        <end position="202"/>
    </location>
</feature>
<accession>A0A1R4HQT5</accession>
<reference evidence="7 8" key="1">
    <citation type="submission" date="2017-02" db="EMBL/GenBank/DDBJ databases">
        <authorList>
            <person name="Dridi B."/>
        </authorList>
    </citation>
    <scope>NUCLEOTIDE SEQUENCE [LARGE SCALE GENOMIC DNA]</scope>
    <source>
        <strain evidence="7 8">JB380</strain>
    </source>
</reference>
<keyword evidence="4 5" id="KW-0472">Membrane</keyword>
<evidence type="ECO:0000259" key="6">
    <source>
        <dbReference type="Pfam" id="PF13515"/>
    </source>
</evidence>
<feature type="domain" description="Integral membrane bound transporter" evidence="6">
    <location>
        <begin position="235"/>
        <end position="368"/>
    </location>
</feature>
<evidence type="ECO:0000313" key="7">
    <source>
        <dbReference type="EMBL" id="SJN09882.1"/>
    </source>
</evidence>
<comment type="subcellular location">
    <subcellularLocation>
        <location evidence="1">Membrane</location>
        <topology evidence="1">Multi-pass membrane protein</topology>
    </subcellularLocation>
</comment>
<feature type="transmembrane region" description="Helical" evidence="5">
    <location>
        <begin position="358"/>
        <end position="379"/>
    </location>
</feature>
<sequence length="388" mass="42076">MSISAGSTNAGPADTKPADASAWSINRALHGFFKRTPRRSGAGPEAPGYHRLSENALRQCLRVAGGGTLGFIISQLMGWNYGVFFTVFPMFLLGMVPILNISIIRQFLGNVSVNALEVSLVVGLLKHMPVVMTLVVLGMFLFRFSLMAKGPLFLFGANGVLTLSILLHFASYPSVDLADLLASNFVASVLAVFIAMLMYTLFPDVEPRQPPPKSTKTKAQMRHETLMGGITATLSFVVFQVLDLQGSLSAQMATILVLFAMGYAGARVSARKRAIGTLLGCNLALIMQLLLYTQSNHFLLAIVLYWLGLLLFGREHILEGGGSGIGFGGMTTLGILFGQSLGPNQDLVYSALYRFSSMSVALVVTLLFMACLHYVLNLWEPTRLPERK</sequence>
<protein>
    <submittedName>
        <fullName evidence="7">Permease of the major facilitator superfamily</fullName>
    </submittedName>
</protein>
<feature type="transmembrane region" description="Helical" evidence="5">
    <location>
        <begin position="81"/>
        <end position="104"/>
    </location>
</feature>
<dbReference type="Pfam" id="PF13515">
    <property type="entry name" value="FUSC_2"/>
    <property type="match status" value="1"/>
</dbReference>
<name>A0A1R4HQT5_9GAMM</name>
<dbReference type="InterPro" id="IPR022604">
    <property type="entry name" value="DUF2955"/>
</dbReference>
<feature type="transmembrane region" description="Helical" evidence="5">
    <location>
        <begin position="273"/>
        <end position="291"/>
    </location>
</feature>
<gene>
    <name evidence="7" type="ORF">CZ787_02445</name>
</gene>
<dbReference type="AlphaFoldDB" id="A0A1R4HQT5"/>
<feature type="transmembrane region" description="Helical" evidence="5">
    <location>
        <begin position="248"/>
        <end position="266"/>
    </location>
</feature>
<dbReference type="Proteomes" id="UP000196331">
    <property type="component" value="Unassembled WGS sequence"/>
</dbReference>
<feature type="transmembrane region" description="Helical" evidence="5">
    <location>
        <begin position="320"/>
        <end position="338"/>
    </location>
</feature>
<feature type="transmembrane region" description="Helical" evidence="5">
    <location>
        <begin position="297"/>
        <end position="313"/>
    </location>
</feature>
<evidence type="ECO:0000256" key="3">
    <source>
        <dbReference type="ARBA" id="ARBA00022989"/>
    </source>
</evidence>